<evidence type="ECO:0000256" key="3">
    <source>
        <dbReference type="ARBA" id="ARBA00022490"/>
    </source>
</evidence>
<feature type="domain" description="UspA" evidence="5">
    <location>
        <begin position="4"/>
        <end position="147"/>
    </location>
</feature>
<reference evidence="6 7" key="1">
    <citation type="submission" date="2019-05" db="EMBL/GenBank/DDBJ databases">
        <title>OXA-830, a novel chromosomally encoded expanded-spectrum class D beta-lactamase in Aeromonas simiae.</title>
        <authorList>
            <person name="Zhou W."/>
            <person name="Chen Q."/>
        </authorList>
    </citation>
    <scope>NUCLEOTIDE SEQUENCE [LARGE SCALE GENOMIC DNA]</scope>
    <source>
        <strain evidence="6 7">A6</strain>
    </source>
</reference>
<dbReference type="Gene3D" id="3.40.50.12370">
    <property type="match status" value="1"/>
</dbReference>
<proteinExistence type="inferred from homology"/>
<keyword evidence="7" id="KW-1185">Reference proteome</keyword>
<evidence type="ECO:0000313" key="6">
    <source>
        <dbReference type="EMBL" id="QFI54756.1"/>
    </source>
</evidence>
<accession>A0A5J6WUC6</accession>
<gene>
    <name evidence="6" type="primary">uspE</name>
    <name evidence="6" type="ORF">FE240_08660</name>
</gene>
<name>A0A5J6WUC6_9GAMM</name>
<dbReference type="AlphaFoldDB" id="A0A5J6WUC6"/>
<dbReference type="CDD" id="cd23660">
    <property type="entry name" value="USP-E_repeat2"/>
    <property type="match status" value="1"/>
</dbReference>
<dbReference type="RefSeq" id="WP_193004182.1">
    <property type="nucleotide sequence ID" value="NZ_CP040449.1"/>
</dbReference>
<evidence type="ECO:0000256" key="2">
    <source>
        <dbReference type="ARBA" id="ARBA00008791"/>
    </source>
</evidence>
<feature type="domain" description="UspA" evidence="5">
    <location>
        <begin position="179"/>
        <end position="300"/>
    </location>
</feature>
<dbReference type="GO" id="GO:0005737">
    <property type="term" value="C:cytoplasm"/>
    <property type="evidence" value="ECO:0007669"/>
    <property type="project" value="UniProtKB-SubCell"/>
</dbReference>
<dbReference type="PANTHER" id="PTHR47892:SF1">
    <property type="entry name" value="UNIVERSAL STRESS PROTEIN E"/>
    <property type="match status" value="1"/>
</dbReference>
<dbReference type="Proteomes" id="UP000594034">
    <property type="component" value="Chromosome"/>
</dbReference>
<comment type="function">
    <text evidence="4">Required for resistance to DNA-damaging agents.</text>
</comment>
<dbReference type="KEGG" id="asim:FE240_08660"/>
<dbReference type="InterPro" id="IPR006016">
    <property type="entry name" value="UspA"/>
</dbReference>
<comment type="similarity">
    <text evidence="2">Belongs to the universal stress protein A family.</text>
</comment>
<sequence>MVKYRKILVVANPEEELQVALSRAVKVAELEQDAELTLLLPIYDFSYEMTSMLSAEERREMQDGVIAQRREWLEQLLAPYQAQGLKVASKVVWHSRPFECILQEVLTEGYDLVVKATHHHSFLQTFIFTPTDWHLLRKCPCPILLVKEGQWVRGGHIIAAINCTSEDTEQQKLNERITAEGLEVAELLGASLYLVNTYPGTPVNVAIELPEFDPRAYSEAIRTHHEQLMHQHAAHFGIGEAWTRVREGLPEEVLPELARELNANLMIMGCVGRTGLSAALLGNTAEQVVDQLHCDMLILKPDDYVCPVATRRKG</sequence>
<dbReference type="SUPFAM" id="SSF52402">
    <property type="entry name" value="Adenine nucleotide alpha hydrolases-like"/>
    <property type="match status" value="2"/>
</dbReference>
<protein>
    <submittedName>
        <fullName evidence="6">Universal stress protein UspE</fullName>
    </submittedName>
</protein>
<evidence type="ECO:0000259" key="5">
    <source>
        <dbReference type="Pfam" id="PF00582"/>
    </source>
</evidence>
<dbReference type="NCBIfam" id="NF008380">
    <property type="entry name" value="PRK11175.1"/>
    <property type="match status" value="1"/>
</dbReference>
<organism evidence="6 7">
    <name type="scientific">Aeromonas simiae</name>
    <dbReference type="NCBI Taxonomy" id="218936"/>
    <lineage>
        <taxon>Bacteria</taxon>
        <taxon>Pseudomonadati</taxon>
        <taxon>Pseudomonadota</taxon>
        <taxon>Gammaproteobacteria</taxon>
        <taxon>Aeromonadales</taxon>
        <taxon>Aeromonadaceae</taxon>
        <taxon>Aeromonas</taxon>
    </lineage>
</organism>
<comment type="subcellular location">
    <subcellularLocation>
        <location evidence="1">Cytoplasm</location>
    </subcellularLocation>
</comment>
<evidence type="ECO:0000256" key="4">
    <source>
        <dbReference type="ARBA" id="ARBA00037131"/>
    </source>
</evidence>
<dbReference type="Pfam" id="PF00582">
    <property type="entry name" value="Usp"/>
    <property type="match status" value="2"/>
</dbReference>
<dbReference type="PANTHER" id="PTHR47892">
    <property type="entry name" value="UNIVERSAL STRESS PROTEIN E"/>
    <property type="match status" value="1"/>
</dbReference>
<keyword evidence="3" id="KW-0963">Cytoplasm</keyword>
<evidence type="ECO:0000313" key="7">
    <source>
        <dbReference type="Proteomes" id="UP000594034"/>
    </source>
</evidence>
<dbReference type="EMBL" id="CP040449">
    <property type="protein sequence ID" value="QFI54756.1"/>
    <property type="molecule type" value="Genomic_DNA"/>
</dbReference>
<evidence type="ECO:0000256" key="1">
    <source>
        <dbReference type="ARBA" id="ARBA00004496"/>
    </source>
</evidence>